<evidence type="ECO:0008006" key="5">
    <source>
        <dbReference type="Google" id="ProtNLM"/>
    </source>
</evidence>
<evidence type="ECO:0000259" key="1">
    <source>
        <dbReference type="Pfam" id="PF12500"/>
    </source>
</evidence>
<keyword evidence="4" id="KW-1185">Reference proteome</keyword>
<dbReference type="Proteomes" id="UP000177894">
    <property type="component" value="Chromosome"/>
</dbReference>
<reference evidence="3 4" key="1">
    <citation type="submission" date="2016-10" db="EMBL/GenBank/DDBJ databases">
        <title>Complete Genome Sequence of Acetogen Clostridium formicoaceticum ATCC 27076.</title>
        <authorList>
            <person name="Bao T."/>
            <person name="Cheng C."/>
            <person name="Zhao J."/>
            <person name="Yang S.-T."/>
            <person name="Wang J."/>
            <person name="Wang M."/>
        </authorList>
    </citation>
    <scope>NUCLEOTIDE SEQUENCE [LARGE SCALE GENOMIC DNA]</scope>
    <source>
        <strain evidence="3 4">ATCC 27076</strain>
    </source>
</reference>
<name>A0ABM6EPM7_9CLOT</name>
<dbReference type="SUPFAM" id="SSF53271">
    <property type="entry name" value="PRTase-like"/>
    <property type="match status" value="1"/>
</dbReference>
<organism evidence="3 4">
    <name type="scientific">Clostridium formicaceticum</name>
    <dbReference type="NCBI Taxonomy" id="1497"/>
    <lineage>
        <taxon>Bacteria</taxon>
        <taxon>Bacillati</taxon>
        <taxon>Bacillota</taxon>
        <taxon>Clostridia</taxon>
        <taxon>Eubacteriales</taxon>
        <taxon>Clostridiaceae</taxon>
        <taxon>Clostridium</taxon>
    </lineage>
</organism>
<sequence length="474" mass="54054">MGCFMKEKTLPTCSREEWNFSIANDFELTAEIFHNPYEIPLDRLFSVAARKNKNRRFLFVSKILGKHIPVPPYISLLGGAALAATYMEAIYGKKTTLIESIIEAIAQEKKCEETYQLIKKNPFVLPEPVIFIGFAETATALGHSVFDCFSHGCTYIHTTREKIPEMASLINFEEEHSHATSHRYYSVDKDLLKSSSPVVLIDDEITTGKTALNFITAIQKKYPRKDYVVVSLLDWRSEEDQQRFRLLESKLGIRIQTVSLISGRIKIREKMNREVTKVNPPTEKAEGEGLTSQVEIKTLCFDEFFPNILPFSSVNSLGEKNKTPYLLETGRFGIGSKDKNIVDEATEAIGSILRKMRKGKYSLCLGTGEFIYLPMRIAAHMGEGVRYHATTRSPIFPEKRENYAVQNAFSFESPDDPEIINYLYNIPYASYDDLYIFFEREIPSQRLAPLVEVAKKLGISHVFFIFCVGGKRYE</sequence>
<protein>
    <recommendedName>
        <fullName evidence="5">Adenine/guanine phosphoribosyltransferase</fullName>
    </recommendedName>
</protein>
<dbReference type="InterPro" id="IPR011214">
    <property type="entry name" value="UCP020967"/>
</dbReference>
<dbReference type="Gene3D" id="3.40.50.2020">
    <property type="match status" value="1"/>
</dbReference>
<accession>A0ABM6EPM7</accession>
<evidence type="ECO:0000313" key="4">
    <source>
        <dbReference type="Proteomes" id="UP000177894"/>
    </source>
</evidence>
<dbReference type="Pfam" id="PF15609">
    <property type="entry name" value="PRTase_2"/>
    <property type="match status" value="1"/>
</dbReference>
<dbReference type="InterPro" id="IPR000836">
    <property type="entry name" value="PRTase_dom"/>
</dbReference>
<dbReference type="InterPro" id="IPR022537">
    <property type="entry name" value="TRSP_dom"/>
</dbReference>
<gene>
    <name evidence="3" type="ORF">BJL90_01890</name>
</gene>
<evidence type="ECO:0000259" key="2">
    <source>
        <dbReference type="Pfam" id="PF15609"/>
    </source>
</evidence>
<proteinExistence type="predicted"/>
<feature type="domain" description="TRSP" evidence="1">
    <location>
        <begin position="328"/>
        <end position="452"/>
    </location>
</feature>
<dbReference type="Pfam" id="PF12500">
    <property type="entry name" value="TRSP"/>
    <property type="match status" value="1"/>
</dbReference>
<dbReference type="InterPro" id="IPR041688">
    <property type="entry name" value="PRTase_2"/>
</dbReference>
<dbReference type="CDD" id="cd06223">
    <property type="entry name" value="PRTases_typeI"/>
    <property type="match status" value="1"/>
</dbReference>
<feature type="domain" description="Orotate phosphoribosyltransferase-like" evidence="2">
    <location>
        <begin position="44"/>
        <end position="263"/>
    </location>
</feature>
<evidence type="ECO:0000313" key="3">
    <source>
        <dbReference type="EMBL" id="AOY74816.1"/>
    </source>
</evidence>
<dbReference type="EMBL" id="CP017603">
    <property type="protein sequence ID" value="AOY74816.1"/>
    <property type="molecule type" value="Genomic_DNA"/>
</dbReference>
<dbReference type="PIRSF" id="PIRSF020967">
    <property type="entry name" value="UCP020967"/>
    <property type="match status" value="1"/>
</dbReference>
<dbReference type="InterPro" id="IPR029057">
    <property type="entry name" value="PRTase-like"/>
</dbReference>